<dbReference type="HOGENOM" id="CLU_3225514_0_0_1"/>
<dbReference type="EnsemblPlants" id="KQL29262">
    <property type="protein sequence ID" value="KQL29262"/>
    <property type="gene ID" value="SETIT_020269mg"/>
</dbReference>
<dbReference type="EMBL" id="AGNK02000197">
    <property type="status" value="NOT_ANNOTATED_CDS"/>
    <property type="molecule type" value="Genomic_DNA"/>
</dbReference>
<keyword evidence="2" id="KW-1185">Reference proteome</keyword>
<evidence type="ECO:0000313" key="2">
    <source>
        <dbReference type="Proteomes" id="UP000004995"/>
    </source>
</evidence>
<dbReference type="Gramene" id="KQL29263">
    <property type="protein sequence ID" value="KQL29263"/>
    <property type="gene ID" value="SETIT_020269mg"/>
</dbReference>
<reference evidence="1" key="2">
    <citation type="submission" date="2018-08" db="UniProtKB">
        <authorList>
            <consortium name="EnsemblPlants"/>
        </authorList>
    </citation>
    <scope>IDENTIFICATION</scope>
    <source>
        <strain evidence="1">Yugu1</strain>
    </source>
</reference>
<name>K3Z151_SETIT</name>
<dbReference type="Proteomes" id="UP000004995">
    <property type="component" value="Unassembled WGS sequence"/>
</dbReference>
<evidence type="ECO:0000313" key="1">
    <source>
        <dbReference type="EnsemblPlants" id="KQL29263"/>
    </source>
</evidence>
<dbReference type="AlphaFoldDB" id="K3Z151"/>
<dbReference type="EnsemblPlants" id="KQL29263">
    <property type="protein sequence ID" value="KQL29263"/>
    <property type="gene ID" value="SETIT_020269mg"/>
</dbReference>
<protein>
    <submittedName>
        <fullName evidence="1">Uncharacterized protein</fullName>
    </submittedName>
</protein>
<accession>K3Z151</accession>
<dbReference type="Gramene" id="KQL29262">
    <property type="protein sequence ID" value="KQL29262"/>
    <property type="gene ID" value="SETIT_020269mg"/>
</dbReference>
<reference evidence="2" key="1">
    <citation type="journal article" date="2012" name="Nat. Biotechnol.">
        <title>Reference genome sequence of the model plant Setaria.</title>
        <authorList>
            <person name="Bennetzen J.L."/>
            <person name="Schmutz J."/>
            <person name="Wang H."/>
            <person name="Percifield R."/>
            <person name="Hawkins J."/>
            <person name="Pontaroli A.C."/>
            <person name="Estep M."/>
            <person name="Feng L."/>
            <person name="Vaughn J.N."/>
            <person name="Grimwood J."/>
            <person name="Jenkins J."/>
            <person name="Barry K."/>
            <person name="Lindquist E."/>
            <person name="Hellsten U."/>
            <person name="Deshpande S."/>
            <person name="Wang X."/>
            <person name="Wu X."/>
            <person name="Mitros T."/>
            <person name="Triplett J."/>
            <person name="Yang X."/>
            <person name="Ye C.Y."/>
            <person name="Mauro-Herrera M."/>
            <person name="Wang L."/>
            <person name="Li P."/>
            <person name="Sharma M."/>
            <person name="Sharma R."/>
            <person name="Ronald P.C."/>
            <person name="Panaud O."/>
            <person name="Kellogg E.A."/>
            <person name="Brutnell T.P."/>
            <person name="Doust A.N."/>
            <person name="Tuskan G.A."/>
            <person name="Rokhsar D."/>
            <person name="Devos K.M."/>
        </authorList>
    </citation>
    <scope>NUCLEOTIDE SEQUENCE [LARGE SCALE GENOMIC DNA]</scope>
    <source>
        <strain evidence="2">cv. Yugu1</strain>
    </source>
</reference>
<organism evidence="1 2">
    <name type="scientific">Setaria italica</name>
    <name type="common">Foxtail millet</name>
    <name type="synonym">Panicum italicum</name>
    <dbReference type="NCBI Taxonomy" id="4555"/>
    <lineage>
        <taxon>Eukaryota</taxon>
        <taxon>Viridiplantae</taxon>
        <taxon>Streptophyta</taxon>
        <taxon>Embryophyta</taxon>
        <taxon>Tracheophyta</taxon>
        <taxon>Spermatophyta</taxon>
        <taxon>Magnoliopsida</taxon>
        <taxon>Liliopsida</taxon>
        <taxon>Poales</taxon>
        <taxon>Poaceae</taxon>
        <taxon>PACMAD clade</taxon>
        <taxon>Panicoideae</taxon>
        <taxon>Panicodae</taxon>
        <taxon>Paniceae</taxon>
        <taxon>Cenchrinae</taxon>
        <taxon>Setaria</taxon>
    </lineage>
</organism>
<proteinExistence type="predicted"/>
<sequence length="44" mass="4810">MVTSSISRIFQFSLPEMLIGVGLCACVRRDECACVYTSVCFCAV</sequence>